<comment type="caution">
    <text evidence="1">The sequence shown here is derived from an EMBL/GenBank/DDBJ whole genome shotgun (WGS) entry which is preliminary data.</text>
</comment>
<dbReference type="Proteomes" id="UP000285569">
    <property type="component" value="Unassembled WGS sequence"/>
</dbReference>
<accession>A0ABX9M2K1</accession>
<name>A0ABX9M2K1_9LEPT</name>
<dbReference type="EMBL" id="QHCR01000006">
    <property type="protein sequence ID" value="RHX79233.1"/>
    <property type="molecule type" value="Genomic_DNA"/>
</dbReference>
<reference evidence="1 2" key="2">
    <citation type="journal article" date="2020" name="Int. J. Syst. Evol. Microbiol.">
        <title>Leptospira yasudae sp. nov. and Leptospira stimsonii sp. nov., two new species of the pathogenic group isolated from environmental sources.</title>
        <authorList>
            <person name="Casanovas-Massana A."/>
            <person name="Hamond C."/>
            <person name="Santos L.A."/>
            <person name="de Oliveira D."/>
            <person name="Hacker K.P."/>
            <person name="Balassiano I."/>
            <person name="Costa F."/>
            <person name="Medeiros M.A."/>
            <person name="Reis M.G."/>
            <person name="Ko A.I."/>
            <person name="Wunder E.A."/>
        </authorList>
    </citation>
    <scope>NUCLEOTIDE SEQUENCE [LARGE SCALE GENOMIC DNA]</scope>
    <source>
        <strain evidence="1 2">B21</strain>
    </source>
</reference>
<reference evidence="2" key="1">
    <citation type="submission" date="2018-05" db="EMBL/GenBank/DDBJ databases">
        <title>Leptospira yasudae sp. nov. and Leptospira stimsonii sp. nov., two pathogenic species of the genus Leptospira isolated from environmental sources.</title>
        <authorList>
            <person name="Casanovas-Massana A."/>
            <person name="Hamond C."/>
            <person name="Santos L.A."/>
            <person name="Hacker K.P."/>
            <person name="Balassiano I."/>
            <person name="Medeiros M.A."/>
            <person name="Reis M.G."/>
            <person name="Ko A.I."/>
            <person name="Wunder E.A."/>
        </authorList>
    </citation>
    <scope>NUCLEOTIDE SEQUENCE [LARGE SCALE GENOMIC DNA]</scope>
    <source>
        <strain evidence="2">B21</strain>
    </source>
</reference>
<protein>
    <submittedName>
        <fullName evidence="1">Uncharacterized protein</fullName>
    </submittedName>
</protein>
<gene>
    <name evidence="1" type="ORF">DLM77_14955</name>
</gene>
<sequence length="62" mass="7071">MNFVEKVWADLSASRGWSAFVGSLLRKRIGDKLPIQILEIGNRTVSTIRLNRQEIQNESTVQ</sequence>
<keyword evidence="2" id="KW-1185">Reference proteome</keyword>
<organism evidence="1 2">
    <name type="scientific">Leptospira yasudae</name>
    <dbReference type="NCBI Taxonomy" id="2202201"/>
    <lineage>
        <taxon>Bacteria</taxon>
        <taxon>Pseudomonadati</taxon>
        <taxon>Spirochaetota</taxon>
        <taxon>Spirochaetia</taxon>
        <taxon>Leptospirales</taxon>
        <taxon>Leptospiraceae</taxon>
        <taxon>Leptospira</taxon>
    </lineage>
</organism>
<evidence type="ECO:0000313" key="1">
    <source>
        <dbReference type="EMBL" id="RHX79233.1"/>
    </source>
</evidence>
<evidence type="ECO:0000313" key="2">
    <source>
        <dbReference type="Proteomes" id="UP000285569"/>
    </source>
</evidence>
<proteinExistence type="predicted"/>